<organism evidence="1 2">
    <name type="scientific">Hypsibius exemplaris</name>
    <name type="common">Freshwater tardigrade</name>
    <dbReference type="NCBI Taxonomy" id="2072580"/>
    <lineage>
        <taxon>Eukaryota</taxon>
        <taxon>Metazoa</taxon>
        <taxon>Ecdysozoa</taxon>
        <taxon>Tardigrada</taxon>
        <taxon>Eutardigrada</taxon>
        <taxon>Parachela</taxon>
        <taxon>Hypsibioidea</taxon>
        <taxon>Hypsibiidae</taxon>
        <taxon>Hypsibius</taxon>
    </lineage>
</organism>
<dbReference type="PANTHER" id="PTHR46830:SF1">
    <property type="entry name" value="ALPHA-1,4-N-ACETYLGLUCOSAMINYLTRANSFERASE"/>
    <property type="match status" value="1"/>
</dbReference>
<dbReference type="PANTHER" id="PTHR46830">
    <property type="entry name" value="TRANSFERASE, PUTATIVE-RELATED"/>
    <property type="match status" value="1"/>
</dbReference>
<comment type="caution">
    <text evidence="1">The sequence shown here is derived from an EMBL/GenBank/DDBJ whole genome shotgun (WGS) entry which is preliminary data.</text>
</comment>
<dbReference type="Proteomes" id="UP000192578">
    <property type="component" value="Unassembled WGS sequence"/>
</dbReference>
<dbReference type="OrthoDB" id="6150660at2759"/>
<evidence type="ECO:0000313" key="1">
    <source>
        <dbReference type="EMBL" id="OWA50348.1"/>
    </source>
</evidence>
<dbReference type="EMBL" id="MTYJ01000190">
    <property type="protein sequence ID" value="OWA50348.1"/>
    <property type="molecule type" value="Genomic_DNA"/>
</dbReference>
<name>A0A9X6NCY5_HYPEX</name>
<accession>A0A9X6NCY5</accession>
<proteinExistence type="predicted"/>
<keyword evidence="2" id="KW-1185">Reference proteome</keyword>
<gene>
    <name evidence="1" type="ORF">BV898_14867</name>
</gene>
<dbReference type="AlphaFoldDB" id="A0A9X6NCY5"/>
<reference evidence="2" key="1">
    <citation type="submission" date="2017-01" db="EMBL/GenBank/DDBJ databases">
        <title>Comparative genomics of anhydrobiosis in the tardigrade Hypsibius dujardini.</title>
        <authorList>
            <person name="Yoshida Y."/>
            <person name="Koutsovoulos G."/>
            <person name="Laetsch D."/>
            <person name="Stevens L."/>
            <person name="Kumar S."/>
            <person name="Horikawa D."/>
            <person name="Ishino K."/>
            <person name="Komine S."/>
            <person name="Tomita M."/>
            <person name="Blaxter M."/>
            <person name="Arakawa K."/>
        </authorList>
    </citation>
    <scope>NUCLEOTIDE SEQUENCE [LARGE SCALE GENOMIC DNA]</scope>
    <source>
        <strain evidence="2">Z151</strain>
    </source>
</reference>
<sequence length="312" mass="36133">MIRLKLVRRSNISDGMHRPMTAAQMKSKLLQIQLAARDVKQRYVAKWGSDEPTGTKQEIIVHFFLLFPFGNSDHLKSVSFMECLSLLSVLKNLHPDRTMIHTNVPDFWPFGNCSDVIGDWTSVEIVPVRRKFLMQGKRFASIQHEADVMKIEALIQHGGLALDFDVFIINGERVRQMMRTLPCFMCDEKYPDLLNADFIGCQKGSRFPRLMLERYHTDFRPQSWLWNSGRTSFKLAVEDPLLVELVPEICNIPTEDRPNVLEQRGYYNWTDKIAYHTFYHNRSLTASTLKTMNSSFGDLLNWIISNDSLPSL</sequence>
<protein>
    <submittedName>
        <fullName evidence="1">Uncharacterized protein</fullName>
    </submittedName>
</protein>
<dbReference type="Gene3D" id="3.90.550.20">
    <property type="match status" value="1"/>
</dbReference>
<evidence type="ECO:0000313" key="2">
    <source>
        <dbReference type="Proteomes" id="UP000192578"/>
    </source>
</evidence>